<evidence type="ECO:0000313" key="3">
    <source>
        <dbReference type="Proteomes" id="UP000005695"/>
    </source>
</evidence>
<organism evidence="2 3">
    <name type="scientific">Desulfuromonas acetoxidans (strain DSM 684 / 11070)</name>
    <dbReference type="NCBI Taxonomy" id="281689"/>
    <lineage>
        <taxon>Bacteria</taxon>
        <taxon>Pseudomonadati</taxon>
        <taxon>Thermodesulfobacteriota</taxon>
        <taxon>Desulfuromonadia</taxon>
        <taxon>Desulfuromonadales</taxon>
        <taxon>Desulfuromonadaceae</taxon>
        <taxon>Desulfuromonas</taxon>
    </lineage>
</organism>
<name>Q1JYR3_DESA6</name>
<dbReference type="Proteomes" id="UP000005695">
    <property type="component" value="Unassembled WGS sequence"/>
</dbReference>
<sequence length="354" mass="40007">MANKQVEGKDVETTIQEKIDQRHQFLNGLAQAESDFRTAEKPVQELREKLSQTQHLLSDKTAQRGAVVSHAIKQTNAKLEEEIKGLMAQKAEIESEISKLLPNYEEKKERVDNMRLEARSGMSVTTDDLVYFRQKISSKTAQIEKIETAIEENKVLMKTENKALEKHQELCEQKENLLASLAMNQGDAKSLDAVNEQLAEIEKQIESQQEESMAYANGKAQTISGLRRMLDIEQTERDRLEVLFADLVNYHLLWRAEQIGAEYVKAAQIVEESYKNLFGIEVALEAINRRKDRPSILDHSCQQLRLPGFLIKGCEAKAGTEGLLFSFENGGDFIDKAAAAEVERLAELGVCQLQ</sequence>
<feature type="coiled-coil region" evidence="1">
    <location>
        <begin position="157"/>
        <end position="211"/>
    </location>
</feature>
<protein>
    <submittedName>
        <fullName evidence="2">Uncharacterized protein</fullName>
    </submittedName>
</protein>
<keyword evidence="3" id="KW-1185">Reference proteome</keyword>
<accession>Q1JYR3</accession>
<feature type="coiled-coil region" evidence="1">
    <location>
        <begin position="43"/>
        <end position="96"/>
    </location>
</feature>
<comment type="caution">
    <text evidence="2">The sequence shown here is derived from an EMBL/GenBank/DDBJ whole genome shotgun (WGS) entry which is preliminary data.</text>
</comment>
<dbReference type="EMBL" id="AAEW02000011">
    <property type="protein sequence ID" value="EAT15352.1"/>
    <property type="molecule type" value="Genomic_DNA"/>
</dbReference>
<evidence type="ECO:0000313" key="2">
    <source>
        <dbReference type="EMBL" id="EAT15352.1"/>
    </source>
</evidence>
<dbReference type="AlphaFoldDB" id="Q1JYR3"/>
<reference evidence="2" key="1">
    <citation type="submission" date="2006-05" db="EMBL/GenBank/DDBJ databases">
        <title>Annotation of the draft genome assembly of Desulfuromonas acetoxidans DSM 684.</title>
        <authorList>
            <consortium name="US DOE Joint Genome Institute (JGI-ORNL)"/>
            <person name="Larimer F."/>
            <person name="Land M."/>
            <person name="Hauser L."/>
        </authorList>
    </citation>
    <scope>NUCLEOTIDE SEQUENCE [LARGE SCALE GENOMIC DNA]</scope>
    <source>
        <strain evidence="2">DSM 684</strain>
    </source>
</reference>
<dbReference type="RefSeq" id="WP_006001024.1">
    <property type="nucleotide sequence ID" value="NZ_AAEW02000011.1"/>
</dbReference>
<evidence type="ECO:0000256" key="1">
    <source>
        <dbReference type="SAM" id="Coils"/>
    </source>
</evidence>
<reference evidence="2" key="2">
    <citation type="submission" date="2006-05" db="EMBL/GenBank/DDBJ databases">
        <title>Sequencing of the draft genome and assembly of Desulfuromonas acetoxidans DSM 684.</title>
        <authorList>
            <consortium name="US DOE Joint Genome Institute (JGI-PGF)"/>
            <person name="Copeland A."/>
            <person name="Lucas S."/>
            <person name="Lapidus A."/>
            <person name="Barry K."/>
            <person name="Detter J.C."/>
            <person name="Glavina del Rio T."/>
            <person name="Hammon N."/>
            <person name="Israni S."/>
            <person name="Dalin E."/>
            <person name="Tice H."/>
            <person name="Bruce D."/>
            <person name="Pitluck S."/>
            <person name="Richardson P."/>
        </authorList>
    </citation>
    <scope>NUCLEOTIDE SEQUENCE [LARGE SCALE GENOMIC DNA]</scope>
    <source>
        <strain evidence="2">DSM 684</strain>
    </source>
</reference>
<gene>
    <name evidence="2" type="ORF">Dace_1016</name>
</gene>
<keyword evidence="1" id="KW-0175">Coiled coil</keyword>
<proteinExistence type="predicted"/>